<organism evidence="10 11">
    <name type="scientific">Nonomuraea rosea</name>
    <dbReference type="NCBI Taxonomy" id="638574"/>
    <lineage>
        <taxon>Bacteria</taxon>
        <taxon>Bacillati</taxon>
        <taxon>Actinomycetota</taxon>
        <taxon>Actinomycetes</taxon>
        <taxon>Streptosporangiales</taxon>
        <taxon>Streptosporangiaceae</taxon>
        <taxon>Nonomuraea</taxon>
    </lineage>
</organism>
<name>A0ABP6YYI7_9ACTN</name>
<dbReference type="PRINTS" id="PR00420">
    <property type="entry name" value="RNGMNOXGNASE"/>
</dbReference>
<evidence type="ECO:0000259" key="9">
    <source>
        <dbReference type="Pfam" id="PF01266"/>
    </source>
</evidence>
<keyword evidence="5" id="KW-0560">Oxidoreductase</keyword>
<evidence type="ECO:0000256" key="7">
    <source>
        <dbReference type="ARBA" id="ARBA00039751"/>
    </source>
</evidence>
<dbReference type="Proteomes" id="UP001500630">
    <property type="component" value="Unassembled WGS sequence"/>
</dbReference>
<feature type="domain" description="FAD dependent oxidoreductase" evidence="9">
    <location>
        <begin position="88"/>
        <end position="344"/>
    </location>
</feature>
<dbReference type="SUPFAM" id="SSF54373">
    <property type="entry name" value="FAD-linked reductases, C-terminal domain"/>
    <property type="match status" value="1"/>
</dbReference>
<accession>A0ABP6YYI7</accession>
<dbReference type="InterPro" id="IPR023209">
    <property type="entry name" value="DAO"/>
</dbReference>
<evidence type="ECO:0000256" key="4">
    <source>
        <dbReference type="ARBA" id="ARBA00022827"/>
    </source>
</evidence>
<comment type="cofactor">
    <cofactor evidence="1">
        <name>FAD</name>
        <dbReference type="ChEBI" id="CHEBI:57692"/>
    </cofactor>
</comment>
<dbReference type="EMBL" id="BAABDQ010000027">
    <property type="protein sequence ID" value="GAA3592267.1"/>
    <property type="molecule type" value="Genomic_DNA"/>
</dbReference>
<proteinExistence type="inferred from homology"/>
<evidence type="ECO:0000256" key="1">
    <source>
        <dbReference type="ARBA" id="ARBA00001974"/>
    </source>
</evidence>
<dbReference type="EC" id="1.4.3.3" evidence="6"/>
<dbReference type="Pfam" id="PF01266">
    <property type="entry name" value="DAO"/>
    <property type="match status" value="1"/>
</dbReference>
<keyword evidence="4" id="KW-0274">FAD</keyword>
<evidence type="ECO:0000256" key="3">
    <source>
        <dbReference type="ARBA" id="ARBA00022630"/>
    </source>
</evidence>
<protein>
    <recommendedName>
        <fullName evidence="7">D-amino-acid oxidase</fullName>
        <ecNumber evidence="6">1.4.3.3</ecNumber>
    </recommendedName>
</protein>
<dbReference type="Gene3D" id="3.30.9.10">
    <property type="entry name" value="D-Amino Acid Oxidase, subunit A, domain 2"/>
    <property type="match status" value="1"/>
</dbReference>
<evidence type="ECO:0000256" key="8">
    <source>
        <dbReference type="ARBA" id="ARBA00049547"/>
    </source>
</evidence>
<sequence length="368" mass="40106">MPTSRRHAIPNLPTPDFTYDPHAAGACVAGVRPFRNGSYRLDSELASGRFVVHNYGHGGAGITLSWGCAAKVAEIVKKRIAVSHDTQVAVLGAGVMGLTAATLLRDLGLEVTIYADRNPVETTSHKAGGQWAVSVVAFAGKEQELKGIIKTSYTTFKNSIGAGFGVSEVPNYSREVTPGLEVVRRLAPGLMPERESLMRMPFENHTKPGFKYQTLLVEPPIFLLRLENDLSARGVTIEPRQFISKSDVFSSLPQKVIVNCTGMGAKKLWNDQDMEPIKGQLAMLPKQPALKYLYGQDGYMFPRSDAVIIGSTFEVGVDNETIDPAKCKSLVRHIAALFGQAVPVAMPEYHIHHPRNARLFDPTLPTGV</sequence>
<evidence type="ECO:0000256" key="6">
    <source>
        <dbReference type="ARBA" id="ARBA00039101"/>
    </source>
</evidence>
<dbReference type="Gene3D" id="3.40.50.720">
    <property type="entry name" value="NAD(P)-binding Rossmann-like Domain"/>
    <property type="match status" value="2"/>
</dbReference>
<dbReference type="RefSeq" id="WP_345571794.1">
    <property type="nucleotide sequence ID" value="NZ_BAABDQ010000027.1"/>
</dbReference>
<evidence type="ECO:0000256" key="2">
    <source>
        <dbReference type="ARBA" id="ARBA00006730"/>
    </source>
</evidence>
<evidence type="ECO:0000256" key="5">
    <source>
        <dbReference type="ARBA" id="ARBA00023002"/>
    </source>
</evidence>
<comment type="similarity">
    <text evidence="2">Belongs to the DAMOX/DASOX family.</text>
</comment>
<comment type="catalytic activity">
    <reaction evidence="8">
        <text>a D-alpha-amino acid + O2 + H2O = a 2-oxocarboxylate + H2O2 + NH4(+)</text>
        <dbReference type="Rhea" id="RHEA:21816"/>
        <dbReference type="ChEBI" id="CHEBI:15377"/>
        <dbReference type="ChEBI" id="CHEBI:15379"/>
        <dbReference type="ChEBI" id="CHEBI:16240"/>
        <dbReference type="ChEBI" id="CHEBI:28938"/>
        <dbReference type="ChEBI" id="CHEBI:35179"/>
        <dbReference type="ChEBI" id="CHEBI:59871"/>
        <dbReference type="EC" id="1.4.3.3"/>
    </reaction>
    <physiologicalReaction direction="left-to-right" evidence="8">
        <dbReference type="Rhea" id="RHEA:21817"/>
    </physiologicalReaction>
</comment>
<evidence type="ECO:0000313" key="10">
    <source>
        <dbReference type="EMBL" id="GAA3592267.1"/>
    </source>
</evidence>
<dbReference type="PANTHER" id="PTHR11530:SF11">
    <property type="entry name" value="D-ASPARTATE OXIDASE"/>
    <property type="match status" value="1"/>
</dbReference>
<dbReference type="SUPFAM" id="SSF51971">
    <property type="entry name" value="Nucleotide-binding domain"/>
    <property type="match status" value="1"/>
</dbReference>
<dbReference type="PANTHER" id="PTHR11530">
    <property type="entry name" value="D-AMINO ACID OXIDASE"/>
    <property type="match status" value="1"/>
</dbReference>
<keyword evidence="11" id="KW-1185">Reference proteome</keyword>
<keyword evidence="3" id="KW-0285">Flavoprotein</keyword>
<gene>
    <name evidence="10" type="ORF">GCM10022419_088920</name>
</gene>
<dbReference type="InterPro" id="IPR006076">
    <property type="entry name" value="FAD-dep_OxRdtase"/>
</dbReference>
<dbReference type="InterPro" id="IPR006181">
    <property type="entry name" value="D-amino_acid_oxidase_CS"/>
</dbReference>
<reference evidence="11" key="1">
    <citation type="journal article" date="2019" name="Int. J. Syst. Evol. Microbiol.">
        <title>The Global Catalogue of Microorganisms (GCM) 10K type strain sequencing project: providing services to taxonomists for standard genome sequencing and annotation.</title>
        <authorList>
            <consortium name="The Broad Institute Genomics Platform"/>
            <consortium name="The Broad Institute Genome Sequencing Center for Infectious Disease"/>
            <person name="Wu L."/>
            <person name="Ma J."/>
        </authorList>
    </citation>
    <scope>NUCLEOTIDE SEQUENCE [LARGE SCALE GENOMIC DNA]</scope>
    <source>
        <strain evidence="11">JCM 17326</strain>
    </source>
</reference>
<evidence type="ECO:0000313" key="11">
    <source>
        <dbReference type="Proteomes" id="UP001500630"/>
    </source>
</evidence>
<dbReference type="PROSITE" id="PS00677">
    <property type="entry name" value="DAO"/>
    <property type="match status" value="1"/>
</dbReference>
<comment type="caution">
    <text evidence="10">The sequence shown here is derived from an EMBL/GenBank/DDBJ whole genome shotgun (WGS) entry which is preliminary data.</text>
</comment>